<comment type="caution">
    <text evidence="3">The sequence shown here is derived from an EMBL/GenBank/DDBJ whole genome shotgun (WGS) entry which is preliminary data.</text>
</comment>
<feature type="transmembrane region" description="Helical" evidence="1">
    <location>
        <begin position="117"/>
        <end position="133"/>
    </location>
</feature>
<feature type="domain" description="EamA" evidence="2">
    <location>
        <begin position="2"/>
        <end position="132"/>
    </location>
</feature>
<organism evidence="3 4">
    <name type="scientific">Alcaligenes pakistanensis</name>
    <dbReference type="NCBI Taxonomy" id="1482717"/>
    <lineage>
        <taxon>Bacteria</taxon>
        <taxon>Pseudomonadati</taxon>
        <taxon>Pseudomonadota</taxon>
        <taxon>Betaproteobacteria</taxon>
        <taxon>Burkholderiales</taxon>
        <taxon>Alcaligenaceae</taxon>
        <taxon>Alcaligenes</taxon>
    </lineage>
</organism>
<evidence type="ECO:0000256" key="1">
    <source>
        <dbReference type="SAM" id="Phobius"/>
    </source>
</evidence>
<evidence type="ECO:0000259" key="2">
    <source>
        <dbReference type="Pfam" id="PF00892"/>
    </source>
</evidence>
<accession>A0A8H9IGZ1</accession>
<name>A0A8H9IGZ1_9BURK</name>
<feature type="transmembrane region" description="Helical" evidence="1">
    <location>
        <begin position="59"/>
        <end position="80"/>
    </location>
</feature>
<feature type="transmembrane region" description="Helical" evidence="1">
    <location>
        <begin position="203"/>
        <end position="225"/>
    </location>
</feature>
<dbReference type="InterPro" id="IPR000620">
    <property type="entry name" value="EamA_dom"/>
</dbReference>
<dbReference type="Pfam" id="PF00892">
    <property type="entry name" value="EamA"/>
    <property type="match status" value="1"/>
</dbReference>
<evidence type="ECO:0000313" key="3">
    <source>
        <dbReference type="EMBL" id="GHC43950.1"/>
    </source>
</evidence>
<dbReference type="GO" id="GO:0016020">
    <property type="term" value="C:membrane"/>
    <property type="evidence" value="ECO:0007669"/>
    <property type="project" value="InterPro"/>
</dbReference>
<feature type="transmembrane region" description="Helical" evidence="1">
    <location>
        <begin position="237"/>
        <end position="258"/>
    </location>
</feature>
<feature type="transmembrane region" description="Helical" evidence="1">
    <location>
        <begin position="145"/>
        <end position="162"/>
    </location>
</feature>
<dbReference type="RefSeq" id="WP_189391812.1">
    <property type="nucleotide sequence ID" value="NZ_BMZN01000002.1"/>
</dbReference>
<evidence type="ECO:0000313" key="4">
    <source>
        <dbReference type="Proteomes" id="UP000608923"/>
    </source>
</evidence>
<feature type="transmembrane region" description="Helical" evidence="1">
    <location>
        <begin position="174"/>
        <end position="197"/>
    </location>
</feature>
<feature type="transmembrane region" description="Helical" evidence="1">
    <location>
        <begin position="28"/>
        <end position="47"/>
    </location>
</feature>
<sequence>MLTLIASILCSVAVSILLKVARQRQIDVAQAIMVNYGVAVTLSLVLLQPHPSSLLHPATPWWILIALGVLLPSVFLFMAAAVRQAGIVLSDAAQRLSLFLPLLAAFLLFGEHLGNQKLLGIALALSALLFLLIRPRQTNSQDSGPGHPTLMLLAVWLGYGVIDIMFKQLSKAGAAFSSSLVVSFSLAGVLMLCWLLAKRTVWHRGSLLAGLVLGSLNFGNIFFYIRAHQIFPENPTLVFSAMNIGVIALGAVIGAGFFKEKLTVLNMVGVALAIGAIVALIPR</sequence>
<dbReference type="InterPro" id="IPR037185">
    <property type="entry name" value="EmrE-like"/>
</dbReference>
<protein>
    <recommendedName>
        <fullName evidence="2">EamA domain-containing protein</fullName>
    </recommendedName>
</protein>
<keyword evidence="4" id="KW-1185">Reference proteome</keyword>
<keyword evidence="1" id="KW-1133">Transmembrane helix</keyword>
<reference evidence="4" key="1">
    <citation type="journal article" date="2019" name="Int. J. Syst. Evol. Microbiol.">
        <title>The Global Catalogue of Microorganisms (GCM) 10K type strain sequencing project: providing services to taxonomists for standard genome sequencing and annotation.</title>
        <authorList>
            <consortium name="The Broad Institute Genomics Platform"/>
            <consortium name="The Broad Institute Genome Sequencing Center for Infectious Disease"/>
            <person name="Wu L."/>
            <person name="Ma J."/>
        </authorList>
    </citation>
    <scope>NUCLEOTIDE SEQUENCE [LARGE SCALE GENOMIC DNA]</scope>
    <source>
        <strain evidence="4">KCTC 42083</strain>
    </source>
</reference>
<gene>
    <name evidence="3" type="ORF">GCM10010096_13870</name>
</gene>
<dbReference type="Proteomes" id="UP000608923">
    <property type="component" value="Unassembled WGS sequence"/>
</dbReference>
<feature type="transmembrane region" description="Helical" evidence="1">
    <location>
        <begin position="264"/>
        <end position="281"/>
    </location>
</feature>
<proteinExistence type="predicted"/>
<dbReference type="SUPFAM" id="SSF103481">
    <property type="entry name" value="Multidrug resistance efflux transporter EmrE"/>
    <property type="match status" value="2"/>
</dbReference>
<keyword evidence="1" id="KW-0812">Transmembrane</keyword>
<feature type="transmembrane region" description="Helical" evidence="1">
    <location>
        <begin position="92"/>
        <end position="110"/>
    </location>
</feature>
<keyword evidence="1" id="KW-0472">Membrane</keyword>
<dbReference type="AlphaFoldDB" id="A0A8H9IGZ1"/>
<dbReference type="EMBL" id="BMZN01000002">
    <property type="protein sequence ID" value="GHC43950.1"/>
    <property type="molecule type" value="Genomic_DNA"/>
</dbReference>